<feature type="compositionally biased region" description="Low complexity" evidence="1">
    <location>
        <begin position="115"/>
        <end position="124"/>
    </location>
</feature>
<feature type="compositionally biased region" description="Basic and acidic residues" evidence="1">
    <location>
        <begin position="64"/>
        <end position="114"/>
    </location>
</feature>
<protein>
    <recommendedName>
        <fullName evidence="4">Allergen</fullName>
    </recommendedName>
</protein>
<sequence>MQKAKKVVDNLISKDGKHDTTVDEEVRRPVTEEHVRPQEHERVATARDKEVHQDHHHTTVQPVKDSETLPEKHSHKVLPTEERTYEHNNNKEVEGLLKRDEAKYKDTSAVHDTTHTSSEAPTTTGERWHHHVHEHVQPVIEKETVAPKVVHTTAPIHEVHHTTSAHHGTKVLPPKTMDEFTGGHGSLRSHGANKTGEFEGCPKFDRNDLEKKNQAQGVGR</sequence>
<evidence type="ECO:0000313" key="3">
    <source>
        <dbReference type="Proteomes" id="UP000240493"/>
    </source>
</evidence>
<keyword evidence="3" id="KW-1185">Reference proteome</keyword>
<dbReference type="PANTHER" id="PTHR38703">
    <property type="entry name" value="CHROMOSOME 8, WHOLE GENOME SHOTGUN SEQUENCE"/>
    <property type="match status" value="1"/>
</dbReference>
<evidence type="ECO:0000313" key="2">
    <source>
        <dbReference type="EMBL" id="PTB46185.1"/>
    </source>
</evidence>
<evidence type="ECO:0000256" key="1">
    <source>
        <dbReference type="SAM" id="MobiDB-lite"/>
    </source>
</evidence>
<feature type="region of interest" description="Disordered" evidence="1">
    <location>
        <begin position="160"/>
        <end position="220"/>
    </location>
</feature>
<dbReference type="PANTHER" id="PTHR38703:SF1">
    <property type="entry name" value="ALLERGEN"/>
    <property type="match status" value="1"/>
</dbReference>
<gene>
    <name evidence="2" type="ORF">M441DRAFT_22255</name>
</gene>
<reference evidence="2 3" key="1">
    <citation type="submission" date="2016-07" db="EMBL/GenBank/DDBJ databases">
        <title>Multiple horizontal gene transfer events from other fungi enriched the ability of initially mycotrophic Trichoderma (Ascomycota) to feed on dead plant biomass.</title>
        <authorList>
            <consortium name="DOE Joint Genome Institute"/>
            <person name="Aerts A."/>
            <person name="Atanasova L."/>
            <person name="Chenthamara K."/>
            <person name="Zhang J."/>
            <person name="Grujic M."/>
            <person name="Henrissat B."/>
            <person name="Kuo A."/>
            <person name="Salamov A."/>
            <person name="Lipzen A."/>
            <person name="Labutti K."/>
            <person name="Barry K."/>
            <person name="Miao Y."/>
            <person name="Rahimi M.J."/>
            <person name="Shen Q."/>
            <person name="Grigoriev I.V."/>
            <person name="Kubicek C.P."/>
            <person name="Druzhinina I.S."/>
        </authorList>
    </citation>
    <scope>NUCLEOTIDE SEQUENCE [LARGE SCALE GENOMIC DNA]</scope>
    <source>
        <strain evidence="2 3">CBS 433.97</strain>
    </source>
</reference>
<feature type="compositionally biased region" description="Basic and acidic residues" evidence="1">
    <location>
        <begin position="1"/>
        <end position="57"/>
    </location>
</feature>
<evidence type="ECO:0008006" key="4">
    <source>
        <dbReference type="Google" id="ProtNLM"/>
    </source>
</evidence>
<dbReference type="Proteomes" id="UP000240493">
    <property type="component" value="Unassembled WGS sequence"/>
</dbReference>
<accession>A0A2T3ZN07</accession>
<proteinExistence type="predicted"/>
<feature type="region of interest" description="Disordered" evidence="1">
    <location>
        <begin position="1"/>
        <end position="127"/>
    </location>
</feature>
<dbReference type="EMBL" id="KZ679256">
    <property type="protein sequence ID" value="PTB46185.1"/>
    <property type="molecule type" value="Genomic_DNA"/>
</dbReference>
<dbReference type="OrthoDB" id="2118965at2759"/>
<organism evidence="2 3">
    <name type="scientific">Trichoderma asperellum (strain ATCC 204424 / CBS 433.97 / NBRC 101777)</name>
    <dbReference type="NCBI Taxonomy" id="1042311"/>
    <lineage>
        <taxon>Eukaryota</taxon>
        <taxon>Fungi</taxon>
        <taxon>Dikarya</taxon>
        <taxon>Ascomycota</taxon>
        <taxon>Pezizomycotina</taxon>
        <taxon>Sordariomycetes</taxon>
        <taxon>Hypocreomycetidae</taxon>
        <taxon>Hypocreales</taxon>
        <taxon>Hypocreaceae</taxon>
        <taxon>Trichoderma</taxon>
    </lineage>
</organism>
<dbReference type="AlphaFoldDB" id="A0A2T3ZN07"/>
<name>A0A2T3ZN07_TRIA4</name>
<feature type="compositionally biased region" description="Basic and acidic residues" evidence="1">
    <location>
        <begin position="196"/>
        <end position="213"/>
    </location>
</feature>